<dbReference type="Proteomes" id="UP000608071">
    <property type="component" value="Unassembled WGS sequence"/>
</dbReference>
<proteinExistence type="predicted"/>
<feature type="transmembrane region" description="Helical" evidence="5">
    <location>
        <begin position="12"/>
        <end position="33"/>
    </location>
</feature>
<dbReference type="Pfam" id="PF06271">
    <property type="entry name" value="RDD"/>
    <property type="match status" value="1"/>
</dbReference>
<keyword evidence="8" id="KW-1185">Reference proteome</keyword>
<keyword evidence="3 5" id="KW-1133">Transmembrane helix</keyword>
<reference evidence="7 8" key="1">
    <citation type="submission" date="2020-08" db="EMBL/GenBank/DDBJ databases">
        <title>A Genomic Blueprint of the Chicken Gut Microbiome.</title>
        <authorList>
            <person name="Gilroy R."/>
            <person name="Ravi A."/>
            <person name="Getino M."/>
            <person name="Pursley I."/>
            <person name="Horton D.L."/>
            <person name="Alikhan N.-F."/>
            <person name="Baker D."/>
            <person name="Gharbi K."/>
            <person name="Hall N."/>
            <person name="Watson M."/>
            <person name="Adriaenssens E.M."/>
            <person name="Foster-Nyarko E."/>
            <person name="Jarju S."/>
            <person name="Secka A."/>
            <person name="Antonio M."/>
            <person name="Oren A."/>
            <person name="Chaudhuri R."/>
            <person name="La Ragione R.M."/>
            <person name="Hildebrand F."/>
            <person name="Pallen M.J."/>
        </authorList>
    </citation>
    <scope>NUCLEOTIDE SEQUENCE [LARGE SCALE GENOMIC DNA]</scope>
    <source>
        <strain evidence="7 8">Sa2BVA9</strain>
    </source>
</reference>
<sequence length="177" mass="20594">MDVTTPIPWRRYFARMFDYVVHAALFLSLWAVIDEPSLIRQMEHSSATIDFLMLVVWIVIEGCYMNILKTTPGKKLLHIQVVHADGSPIGRYEAFVRARMVWYRGMGMGIGILQLIAGVIGYRRLTRKGYTSWDDDLRLTVRHGRLDTYRVILYTIIVSLCSFWVIFLFVRYALAIN</sequence>
<evidence type="ECO:0000313" key="8">
    <source>
        <dbReference type="Proteomes" id="UP000608071"/>
    </source>
</evidence>
<evidence type="ECO:0000256" key="2">
    <source>
        <dbReference type="ARBA" id="ARBA00022692"/>
    </source>
</evidence>
<evidence type="ECO:0000256" key="4">
    <source>
        <dbReference type="ARBA" id="ARBA00023136"/>
    </source>
</evidence>
<organism evidence="7 8">
    <name type="scientific">Paenibacillus gallinarum</name>
    <dbReference type="NCBI Taxonomy" id="2762232"/>
    <lineage>
        <taxon>Bacteria</taxon>
        <taxon>Bacillati</taxon>
        <taxon>Bacillota</taxon>
        <taxon>Bacilli</taxon>
        <taxon>Bacillales</taxon>
        <taxon>Paenibacillaceae</taxon>
        <taxon>Paenibacillus</taxon>
    </lineage>
</organism>
<dbReference type="EMBL" id="JACSQL010000001">
    <property type="protein sequence ID" value="MBD7966750.1"/>
    <property type="molecule type" value="Genomic_DNA"/>
</dbReference>
<comment type="subcellular location">
    <subcellularLocation>
        <location evidence="1">Membrane</location>
        <topology evidence="1">Multi-pass membrane protein</topology>
    </subcellularLocation>
</comment>
<feature type="transmembrane region" description="Helical" evidence="5">
    <location>
        <begin position="45"/>
        <end position="67"/>
    </location>
</feature>
<feature type="domain" description="RDD" evidence="6">
    <location>
        <begin position="7"/>
        <end position="130"/>
    </location>
</feature>
<dbReference type="InterPro" id="IPR010432">
    <property type="entry name" value="RDD"/>
</dbReference>
<evidence type="ECO:0000259" key="6">
    <source>
        <dbReference type="Pfam" id="PF06271"/>
    </source>
</evidence>
<evidence type="ECO:0000256" key="5">
    <source>
        <dbReference type="SAM" id="Phobius"/>
    </source>
</evidence>
<dbReference type="RefSeq" id="WP_191797566.1">
    <property type="nucleotide sequence ID" value="NZ_JACSQL010000001.1"/>
</dbReference>
<evidence type="ECO:0000256" key="3">
    <source>
        <dbReference type="ARBA" id="ARBA00022989"/>
    </source>
</evidence>
<keyword evidence="2 5" id="KW-0812">Transmembrane</keyword>
<feature type="transmembrane region" description="Helical" evidence="5">
    <location>
        <begin position="101"/>
        <end position="122"/>
    </location>
</feature>
<name>A0ABR8STK6_9BACL</name>
<protein>
    <submittedName>
        <fullName evidence="7">RDD family protein</fullName>
    </submittedName>
</protein>
<evidence type="ECO:0000313" key="7">
    <source>
        <dbReference type="EMBL" id="MBD7966750.1"/>
    </source>
</evidence>
<comment type="caution">
    <text evidence="7">The sequence shown here is derived from an EMBL/GenBank/DDBJ whole genome shotgun (WGS) entry which is preliminary data.</text>
</comment>
<evidence type="ECO:0000256" key="1">
    <source>
        <dbReference type="ARBA" id="ARBA00004141"/>
    </source>
</evidence>
<accession>A0ABR8STK6</accession>
<feature type="transmembrane region" description="Helical" evidence="5">
    <location>
        <begin position="151"/>
        <end position="174"/>
    </location>
</feature>
<keyword evidence="4 5" id="KW-0472">Membrane</keyword>
<gene>
    <name evidence="7" type="ORF">H9647_01615</name>
</gene>